<accession>A0ABP6LU86</accession>
<organism evidence="1 2">
    <name type="scientific">Streptomyces glomeratus</name>
    <dbReference type="NCBI Taxonomy" id="284452"/>
    <lineage>
        <taxon>Bacteria</taxon>
        <taxon>Bacillati</taxon>
        <taxon>Actinomycetota</taxon>
        <taxon>Actinomycetes</taxon>
        <taxon>Kitasatosporales</taxon>
        <taxon>Streptomycetaceae</taxon>
        <taxon>Streptomyces</taxon>
    </lineage>
</organism>
<dbReference type="EMBL" id="BAAAUF010000048">
    <property type="protein sequence ID" value="GAA3060008.1"/>
    <property type="molecule type" value="Genomic_DNA"/>
</dbReference>
<dbReference type="Proteomes" id="UP001501532">
    <property type="component" value="Unassembled WGS sequence"/>
</dbReference>
<protein>
    <recommendedName>
        <fullName evidence="3">Major facilitator superfamily (MFS) profile domain-containing protein</fullName>
    </recommendedName>
</protein>
<name>A0ABP6LU86_9ACTN</name>
<keyword evidence="2" id="KW-1185">Reference proteome</keyword>
<evidence type="ECO:0008006" key="3">
    <source>
        <dbReference type="Google" id="ProtNLM"/>
    </source>
</evidence>
<sequence length="79" mass="8155">MTLPAAVYWAASRGYIAGAVLGTQVGLTVAAYDDWSDGSGGLFMVGVGMVMTGSLPATAPVSVRLGVHDSPSRSDRLRR</sequence>
<evidence type="ECO:0000313" key="2">
    <source>
        <dbReference type="Proteomes" id="UP001501532"/>
    </source>
</evidence>
<comment type="caution">
    <text evidence="1">The sequence shown here is derived from an EMBL/GenBank/DDBJ whole genome shotgun (WGS) entry which is preliminary data.</text>
</comment>
<proteinExistence type="predicted"/>
<reference evidence="2" key="1">
    <citation type="journal article" date="2019" name="Int. J. Syst. Evol. Microbiol.">
        <title>The Global Catalogue of Microorganisms (GCM) 10K type strain sequencing project: providing services to taxonomists for standard genome sequencing and annotation.</title>
        <authorList>
            <consortium name="The Broad Institute Genomics Platform"/>
            <consortium name="The Broad Institute Genome Sequencing Center for Infectious Disease"/>
            <person name="Wu L."/>
            <person name="Ma J."/>
        </authorList>
    </citation>
    <scope>NUCLEOTIDE SEQUENCE [LARGE SCALE GENOMIC DNA]</scope>
    <source>
        <strain evidence="2">JCM 9091</strain>
    </source>
</reference>
<gene>
    <name evidence="1" type="ORF">GCM10010448_49190</name>
</gene>
<evidence type="ECO:0000313" key="1">
    <source>
        <dbReference type="EMBL" id="GAA3060008.1"/>
    </source>
</evidence>